<dbReference type="InterPro" id="IPR005218">
    <property type="entry name" value="Diacylglycerol/lipid_kinase"/>
</dbReference>
<evidence type="ECO:0000256" key="11">
    <source>
        <dbReference type="ARBA" id="ARBA00023209"/>
    </source>
</evidence>
<dbReference type="InterPro" id="IPR050187">
    <property type="entry name" value="Lipid_Phosphate_FormReg"/>
</dbReference>
<keyword evidence="6" id="KW-0547">Nucleotide-binding</keyword>
<dbReference type="Proteomes" id="UP000254134">
    <property type="component" value="Unassembled WGS sequence"/>
</dbReference>
<dbReference type="PANTHER" id="PTHR12358:SF106">
    <property type="entry name" value="LIPID KINASE YEGS"/>
    <property type="match status" value="1"/>
</dbReference>
<organism evidence="14 15">
    <name type="scientific">Gaiella occulta</name>
    <dbReference type="NCBI Taxonomy" id="1002870"/>
    <lineage>
        <taxon>Bacteria</taxon>
        <taxon>Bacillati</taxon>
        <taxon>Actinomycetota</taxon>
        <taxon>Thermoleophilia</taxon>
        <taxon>Gaiellales</taxon>
        <taxon>Gaiellaceae</taxon>
        <taxon>Gaiella</taxon>
    </lineage>
</organism>
<dbReference type="InterPro" id="IPR016064">
    <property type="entry name" value="NAD/diacylglycerol_kinase_sf"/>
</dbReference>
<keyword evidence="7 14" id="KW-0418">Kinase</keyword>
<dbReference type="Gene3D" id="3.40.50.10330">
    <property type="entry name" value="Probable inorganic polyphosphate/atp-NAD kinase, domain 1"/>
    <property type="match status" value="1"/>
</dbReference>
<dbReference type="GO" id="GO:0016301">
    <property type="term" value="F:kinase activity"/>
    <property type="evidence" value="ECO:0007669"/>
    <property type="project" value="UniProtKB-KW"/>
</dbReference>
<comment type="similarity">
    <text evidence="2">Belongs to the diacylglycerol/lipid kinase family.</text>
</comment>
<keyword evidence="12" id="KW-1208">Phospholipid metabolism</keyword>
<dbReference type="Pfam" id="PF19279">
    <property type="entry name" value="YegS_C"/>
    <property type="match status" value="1"/>
</dbReference>
<accession>A0A7M2YX42</accession>
<keyword evidence="8" id="KW-0067">ATP-binding</keyword>
<keyword evidence="5" id="KW-0479">Metal-binding</keyword>
<evidence type="ECO:0000256" key="7">
    <source>
        <dbReference type="ARBA" id="ARBA00022777"/>
    </source>
</evidence>
<dbReference type="InterPro" id="IPR017438">
    <property type="entry name" value="ATP-NAD_kinase_N"/>
</dbReference>
<evidence type="ECO:0000256" key="10">
    <source>
        <dbReference type="ARBA" id="ARBA00023098"/>
    </source>
</evidence>
<keyword evidence="10" id="KW-0443">Lipid metabolism</keyword>
<dbReference type="SUPFAM" id="SSF111331">
    <property type="entry name" value="NAD kinase/diacylglycerol kinase-like"/>
    <property type="match status" value="1"/>
</dbReference>
<comment type="cofactor">
    <cofactor evidence="1">
        <name>Mg(2+)</name>
        <dbReference type="ChEBI" id="CHEBI:18420"/>
    </cofactor>
</comment>
<evidence type="ECO:0000256" key="3">
    <source>
        <dbReference type="ARBA" id="ARBA00022516"/>
    </source>
</evidence>
<dbReference type="NCBIfam" id="TIGR00147">
    <property type="entry name" value="YegS/Rv2252/BmrU family lipid kinase"/>
    <property type="match status" value="1"/>
</dbReference>
<dbReference type="Pfam" id="PF00781">
    <property type="entry name" value="DAGK_cat"/>
    <property type="match status" value="1"/>
</dbReference>
<dbReference type="InterPro" id="IPR001206">
    <property type="entry name" value="Diacylglycerol_kinase_cat_dom"/>
</dbReference>
<keyword evidence="9" id="KW-0460">Magnesium</keyword>
<dbReference type="PROSITE" id="PS50146">
    <property type="entry name" value="DAGK"/>
    <property type="match status" value="1"/>
</dbReference>
<evidence type="ECO:0000256" key="4">
    <source>
        <dbReference type="ARBA" id="ARBA00022679"/>
    </source>
</evidence>
<keyword evidence="4" id="KW-0808">Transferase</keyword>
<evidence type="ECO:0000313" key="15">
    <source>
        <dbReference type="Proteomes" id="UP000254134"/>
    </source>
</evidence>
<evidence type="ECO:0000256" key="9">
    <source>
        <dbReference type="ARBA" id="ARBA00022842"/>
    </source>
</evidence>
<name>A0A7M2YX42_9ACTN</name>
<dbReference type="RefSeq" id="WP_181813472.1">
    <property type="nucleotide sequence ID" value="NZ_QQZY01000003.1"/>
</dbReference>
<dbReference type="AlphaFoldDB" id="A0A7M2YX42"/>
<gene>
    <name evidence="14" type="ORF">Gocc_1582</name>
</gene>
<dbReference type="InterPro" id="IPR045540">
    <property type="entry name" value="YegS/DAGK_C"/>
</dbReference>
<dbReference type="GO" id="GO:0046872">
    <property type="term" value="F:metal ion binding"/>
    <property type="evidence" value="ECO:0007669"/>
    <property type="project" value="UniProtKB-KW"/>
</dbReference>
<keyword evidence="3" id="KW-0444">Lipid biosynthesis</keyword>
<sequence>MTSSVFLVNPASANGGTGRRWPQIAHAAAAAGLEGDALFSERPGHLGELARSAALAGADLLVVVGGDGSVNEVANGLVGLAHAPELAVVPRGTGWDFVRTFGIPRDVEQAVAVALHGAVRTIDLGRVSYRAWDGHDAEAVFANVASAGMSGAVAQRANDATKALGGKASYLWATFAVFAGWSAVETRVSVDGATRAGRMFDVVVANGKYFGGGMKMCPEAEPDDGLLDVVAIGDVTKRDLVLTMPKIYRGTHLPHPKAEALRGRVVTVETDEPVPVELDGEQPGTTPARFEALLGALRLRVPAA</sequence>
<dbReference type="GO" id="GO:0005886">
    <property type="term" value="C:plasma membrane"/>
    <property type="evidence" value="ECO:0007669"/>
    <property type="project" value="TreeGrafter"/>
</dbReference>
<dbReference type="GO" id="GO:0005524">
    <property type="term" value="F:ATP binding"/>
    <property type="evidence" value="ECO:0007669"/>
    <property type="project" value="UniProtKB-KW"/>
</dbReference>
<dbReference type="PANTHER" id="PTHR12358">
    <property type="entry name" value="SPHINGOSINE KINASE"/>
    <property type="match status" value="1"/>
</dbReference>
<evidence type="ECO:0000256" key="2">
    <source>
        <dbReference type="ARBA" id="ARBA00005983"/>
    </source>
</evidence>
<keyword evidence="15" id="KW-1185">Reference proteome</keyword>
<dbReference type="EMBL" id="QQZY01000003">
    <property type="protein sequence ID" value="RDI74693.1"/>
    <property type="molecule type" value="Genomic_DNA"/>
</dbReference>
<evidence type="ECO:0000256" key="12">
    <source>
        <dbReference type="ARBA" id="ARBA00023264"/>
    </source>
</evidence>
<evidence type="ECO:0000256" key="1">
    <source>
        <dbReference type="ARBA" id="ARBA00001946"/>
    </source>
</evidence>
<dbReference type="Gene3D" id="2.60.200.40">
    <property type="match status" value="1"/>
</dbReference>
<dbReference type="GO" id="GO:0008654">
    <property type="term" value="P:phospholipid biosynthetic process"/>
    <property type="evidence" value="ECO:0007669"/>
    <property type="project" value="UniProtKB-KW"/>
</dbReference>
<reference evidence="15" key="2">
    <citation type="journal article" date="2019" name="MicrobiologyOpen">
        <title>High-quality draft genome sequence of Gaiella occulta isolated from a 150 meter deep mineral water borehole and comparison with the genome sequences of other deep-branching lineages of the phylum Actinobacteria.</title>
        <authorList>
            <person name="Severino R."/>
            <person name="Froufe H.J.C."/>
            <person name="Barroso C."/>
            <person name="Albuquerque L."/>
            <person name="Lobo-da-Cunha A."/>
            <person name="da Costa M.S."/>
            <person name="Egas C."/>
        </authorList>
    </citation>
    <scope>NUCLEOTIDE SEQUENCE [LARGE SCALE GENOMIC DNA]</scope>
    <source>
        <strain evidence="15">F2-233</strain>
    </source>
</reference>
<evidence type="ECO:0000256" key="8">
    <source>
        <dbReference type="ARBA" id="ARBA00022840"/>
    </source>
</evidence>
<proteinExistence type="inferred from homology"/>
<keyword evidence="11" id="KW-0594">Phospholipid biosynthesis</keyword>
<reference evidence="14 15" key="1">
    <citation type="submission" date="2018-07" db="EMBL/GenBank/DDBJ databases">
        <title>High-quality-draft genome sequence of Gaiella occulta.</title>
        <authorList>
            <person name="Severino R."/>
            <person name="Froufe H.J.C."/>
            <person name="Rainey F.A."/>
            <person name="Barroso C."/>
            <person name="Albuquerque L."/>
            <person name="Lobo-Da-Cunha A."/>
            <person name="Da Costa M.S."/>
            <person name="Egas C."/>
        </authorList>
    </citation>
    <scope>NUCLEOTIDE SEQUENCE [LARGE SCALE GENOMIC DNA]</scope>
    <source>
        <strain evidence="14 15">F2-233</strain>
    </source>
</reference>
<evidence type="ECO:0000313" key="14">
    <source>
        <dbReference type="EMBL" id="RDI74693.1"/>
    </source>
</evidence>
<evidence type="ECO:0000256" key="5">
    <source>
        <dbReference type="ARBA" id="ARBA00022723"/>
    </source>
</evidence>
<evidence type="ECO:0000259" key="13">
    <source>
        <dbReference type="PROSITE" id="PS50146"/>
    </source>
</evidence>
<comment type="caution">
    <text evidence="14">The sequence shown here is derived from an EMBL/GenBank/DDBJ whole genome shotgun (WGS) entry which is preliminary data.</text>
</comment>
<feature type="domain" description="DAGKc" evidence="13">
    <location>
        <begin position="1"/>
        <end position="131"/>
    </location>
</feature>
<evidence type="ECO:0000256" key="6">
    <source>
        <dbReference type="ARBA" id="ARBA00022741"/>
    </source>
</evidence>
<protein>
    <submittedName>
        <fullName evidence="14">YegS/Rv2252/BmrU-type lipid kinase</fullName>
    </submittedName>
</protein>